<dbReference type="InterPro" id="IPR029063">
    <property type="entry name" value="SAM-dependent_MTases_sf"/>
</dbReference>
<sequence length="230" mass="26345">MKHQLSSFNPANSVHQLNEIIEQQKDILATHYLAPLSTNYLPWSGYALRPSGLVNVLNDIMINNRRVIVECGGGLSTFYMARLLKDSDSHLYTIEHNQEWLDFLEKGLKKEGLLDSVMLIEAPLKSSGLGLDDIPWYDPEALRKQLPQDIKIDLLLVDGPTAYTEETQYSRYPAVPYFVPFFSQNCTIVIDDVNRQGEQEIVKRWEKLLNVDFETQDGNIALARINREHP</sequence>
<proteinExistence type="predicted"/>
<comment type="caution">
    <text evidence="1">The sequence shown here is derived from an EMBL/GenBank/DDBJ whole genome shotgun (WGS) entry which is preliminary data.</text>
</comment>
<dbReference type="GO" id="GO:0008168">
    <property type="term" value="F:methyltransferase activity"/>
    <property type="evidence" value="ECO:0007669"/>
    <property type="project" value="UniProtKB-KW"/>
</dbReference>
<dbReference type="RefSeq" id="WP_283752777.1">
    <property type="nucleotide sequence ID" value="NZ_JAQOSP010000041.1"/>
</dbReference>
<dbReference type="Pfam" id="PF13578">
    <property type="entry name" value="Methyltransf_24"/>
    <property type="match status" value="1"/>
</dbReference>
<dbReference type="SUPFAM" id="SSF53335">
    <property type="entry name" value="S-adenosyl-L-methionine-dependent methyltransferases"/>
    <property type="match status" value="1"/>
</dbReference>
<gene>
    <name evidence="1" type="ORF">PMG71_06205</name>
</gene>
<keyword evidence="1" id="KW-0489">Methyltransferase</keyword>
<name>A0ABT7ASI1_9CYAN</name>
<dbReference type="Proteomes" id="UP001235303">
    <property type="component" value="Unassembled WGS sequence"/>
</dbReference>
<protein>
    <submittedName>
        <fullName evidence="1">Class I SAM-dependent methyltransferase</fullName>
    </submittedName>
</protein>
<evidence type="ECO:0000313" key="1">
    <source>
        <dbReference type="EMBL" id="MDJ1169013.1"/>
    </source>
</evidence>
<organism evidence="1 2">
    <name type="scientific">Roseofilum acuticapitatum BLCC-M154</name>
    <dbReference type="NCBI Taxonomy" id="3022444"/>
    <lineage>
        <taxon>Bacteria</taxon>
        <taxon>Bacillati</taxon>
        <taxon>Cyanobacteriota</taxon>
        <taxon>Cyanophyceae</taxon>
        <taxon>Desertifilales</taxon>
        <taxon>Desertifilaceae</taxon>
        <taxon>Roseofilum</taxon>
        <taxon>Roseofilum acuticapitatum</taxon>
    </lineage>
</organism>
<accession>A0ABT7ASI1</accession>
<dbReference type="Gene3D" id="3.40.50.150">
    <property type="entry name" value="Vaccinia Virus protein VP39"/>
    <property type="match status" value="1"/>
</dbReference>
<dbReference type="GO" id="GO:0032259">
    <property type="term" value="P:methylation"/>
    <property type="evidence" value="ECO:0007669"/>
    <property type="project" value="UniProtKB-KW"/>
</dbReference>
<reference evidence="1 2" key="1">
    <citation type="submission" date="2023-01" db="EMBL/GenBank/DDBJ databases">
        <title>Novel diversity within Roseofilum (Cyanobacteria; Desertifilaceae) from marine benthic mats with descriptions of four novel species.</title>
        <authorList>
            <person name="Wang Y."/>
            <person name="Berthold D.E."/>
            <person name="Hu J."/>
            <person name="Lefler F.W."/>
            <person name="Laughinghouse H.D. IV."/>
        </authorList>
    </citation>
    <scope>NUCLEOTIDE SEQUENCE [LARGE SCALE GENOMIC DNA]</scope>
    <source>
        <strain evidence="1 2">BLCC-M154</strain>
    </source>
</reference>
<evidence type="ECO:0000313" key="2">
    <source>
        <dbReference type="Proteomes" id="UP001235303"/>
    </source>
</evidence>
<keyword evidence="1" id="KW-0808">Transferase</keyword>
<dbReference type="EMBL" id="JAQOSP010000041">
    <property type="protein sequence ID" value="MDJ1169013.1"/>
    <property type="molecule type" value="Genomic_DNA"/>
</dbReference>
<keyword evidence="2" id="KW-1185">Reference proteome</keyword>